<feature type="region of interest" description="Disordered" evidence="2">
    <location>
        <begin position="264"/>
        <end position="284"/>
    </location>
</feature>
<protein>
    <submittedName>
        <fullName evidence="5">Vascular endothelial growth factor homolog</fullName>
    </submittedName>
</protein>
<dbReference type="GO" id="GO:0016020">
    <property type="term" value="C:membrane"/>
    <property type="evidence" value="ECO:0007669"/>
    <property type="project" value="InterPro"/>
</dbReference>
<evidence type="ECO:0000256" key="3">
    <source>
        <dbReference type="SAM" id="SignalP"/>
    </source>
</evidence>
<accession>A0A0A1XD00</accession>
<dbReference type="AlphaFoldDB" id="A0A0A1XD00"/>
<feature type="domain" description="Platelet-derived growth factor (PDGF) family profile" evidence="4">
    <location>
        <begin position="527"/>
        <end position="599"/>
    </location>
</feature>
<sequence length="755" mass="86750">MQNLFAVIVVFLVLNCLSVQIAEPLATSYAADVSQQHDASMEFNENEENLVQQQQHHVRHKSAHMHRTAAHHSRHRQQQHADGVKSESVAMASEITTPAAADAMEILNFQHKHKQQQQQQRHKVSYDMQLELDKQKKLQQQLQQKHTHAQHKNALKSRTSITTVMDNGSETVELAGVDELVKPTWPPTYSNNNYNNNERTITVDEANKGNTQNFYQQHAIIRQQQHHHKHHKLQPAADLSRRKATTMTSVVHLMHHNKVVHASSQINVDTDNADDDDEDDDAASSTVLHAHMHSTVGGGIKAHKAAVSTTTDDGLTTENTRNDKSVDYVDDDDVEYYDYTADDEPNEPSHATQSQLQPLAMADIGGYTYDSGIDDGIDGGDVEWRPVQHHQQLRHNQEQWHAQQMQLHRRQHWQREEHQQQQQYESEHARVARDHHRVQASELRNNRLPFDTMDDQYLNDEPALKPEEINDIKQKTLGTPDTVRNEFNSYVQNQRMRYLAAAHYDHMKSATRCERPMPHVIPASNYTSKTYYPTHTILYRCGEDTGCCRSKGQICTVKEYENVTLYFYVDLLNSSNSRQHIEGLTMRNHTKCACQNRPSESSTPEYVARGKRSDLAYRRHTRSHHVALDAENQLEESSDLAYGSEKRQAAICRCPIHFDVFQEDIRAVATQRHHHDVQAQSNVARTYNCRCDCEDDNASCQRFKNGDEGFGMDDRRCIAQRICSIPNCSFGIYNEQIGRCPRSNRKHKRHNIGFG</sequence>
<feature type="compositionally biased region" description="Acidic residues" evidence="2">
    <location>
        <begin position="271"/>
        <end position="282"/>
    </location>
</feature>
<proteinExistence type="inferred from homology"/>
<dbReference type="PROSITE" id="PS50278">
    <property type="entry name" value="PDGF_2"/>
    <property type="match status" value="1"/>
</dbReference>
<evidence type="ECO:0000256" key="2">
    <source>
        <dbReference type="SAM" id="MobiDB-lite"/>
    </source>
</evidence>
<gene>
    <name evidence="5" type="primary">A2R_2</name>
    <name evidence="5" type="ORF">g.33172</name>
</gene>
<reference evidence="5" key="1">
    <citation type="submission" date="2014-11" db="EMBL/GenBank/DDBJ databases">
        <authorList>
            <person name="Geib S."/>
        </authorList>
    </citation>
    <scope>NUCLEOTIDE SEQUENCE</scope>
</reference>
<dbReference type="SMART" id="SM00141">
    <property type="entry name" value="PDGF"/>
    <property type="match status" value="1"/>
</dbReference>
<evidence type="ECO:0000256" key="1">
    <source>
        <dbReference type="RuleBase" id="RU003818"/>
    </source>
</evidence>
<dbReference type="GO" id="GO:0008083">
    <property type="term" value="F:growth factor activity"/>
    <property type="evidence" value="ECO:0007669"/>
    <property type="project" value="UniProtKB-KW"/>
</dbReference>
<dbReference type="Gene3D" id="2.10.90.10">
    <property type="entry name" value="Cystine-knot cytokines"/>
    <property type="match status" value="1"/>
</dbReference>
<dbReference type="Pfam" id="PF00341">
    <property type="entry name" value="PDGF"/>
    <property type="match status" value="1"/>
</dbReference>
<dbReference type="PANTHER" id="PTHR21719:SF1">
    <property type="entry name" value="FI06402P-RELATED"/>
    <property type="match status" value="1"/>
</dbReference>
<feature type="compositionally biased region" description="Basic residues" evidence="2">
    <location>
        <begin position="56"/>
        <end position="78"/>
    </location>
</feature>
<dbReference type="InterPro" id="IPR029034">
    <property type="entry name" value="Cystine-knot_cytokine"/>
</dbReference>
<feature type="chain" id="PRO_5001983562" evidence="3">
    <location>
        <begin position="19"/>
        <end position="755"/>
    </location>
</feature>
<dbReference type="InterPro" id="IPR000072">
    <property type="entry name" value="PDGF/VEGF_dom"/>
</dbReference>
<keyword evidence="3" id="KW-0732">Signal</keyword>
<organism evidence="5">
    <name type="scientific">Zeugodacus cucurbitae</name>
    <name type="common">Melon fruit fly</name>
    <name type="synonym">Bactrocera cucurbitae</name>
    <dbReference type="NCBI Taxonomy" id="28588"/>
    <lineage>
        <taxon>Eukaryota</taxon>
        <taxon>Metazoa</taxon>
        <taxon>Ecdysozoa</taxon>
        <taxon>Arthropoda</taxon>
        <taxon>Hexapoda</taxon>
        <taxon>Insecta</taxon>
        <taxon>Pterygota</taxon>
        <taxon>Neoptera</taxon>
        <taxon>Endopterygota</taxon>
        <taxon>Diptera</taxon>
        <taxon>Brachycera</taxon>
        <taxon>Muscomorpha</taxon>
        <taxon>Tephritoidea</taxon>
        <taxon>Tephritidae</taxon>
        <taxon>Zeugodacus</taxon>
        <taxon>Zeugodacus</taxon>
    </lineage>
</organism>
<reference evidence="5" key="2">
    <citation type="journal article" date="2015" name="Gigascience">
        <title>Reconstructing a comprehensive transcriptome assembly of a white-pupal translocated strain of the pest fruit fly Bactrocera cucurbitae.</title>
        <authorList>
            <person name="Sim S.B."/>
            <person name="Calla B."/>
            <person name="Hall B."/>
            <person name="DeRego T."/>
            <person name="Geib S.M."/>
        </authorList>
    </citation>
    <scope>NUCLEOTIDE SEQUENCE</scope>
</reference>
<dbReference type="SUPFAM" id="SSF57501">
    <property type="entry name" value="Cystine-knot cytokines"/>
    <property type="match status" value="1"/>
</dbReference>
<keyword evidence="1" id="KW-0339">Growth factor</keyword>
<feature type="signal peptide" evidence="3">
    <location>
        <begin position="1"/>
        <end position="18"/>
    </location>
</feature>
<name>A0A0A1XD00_ZEUCU</name>
<dbReference type="GO" id="GO:0035099">
    <property type="term" value="P:hemocyte migration"/>
    <property type="evidence" value="ECO:0007669"/>
    <property type="project" value="TreeGrafter"/>
</dbReference>
<feature type="region of interest" description="Disordered" evidence="2">
    <location>
        <begin position="53"/>
        <end position="89"/>
    </location>
</feature>
<dbReference type="PANTHER" id="PTHR21719">
    <property type="entry name" value="FI06402P-RELATED"/>
    <property type="match status" value="1"/>
</dbReference>
<comment type="similarity">
    <text evidence="1">Belongs to the PDGF/VEGF growth factor family.</text>
</comment>
<evidence type="ECO:0000313" key="5">
    <source>
        <dbReference type="EMBL" id="JAD08842.1"/>
    </source>
</evidence>
<evidence type="ECO:0000259" key="4">
    <source>
        <dbReference type="PROSITE" id="PS50278"/>
    </source>
</evidence>
<dbReference type="EMBL" id="GBXI01005450">
    <property type="protein sequence ID" value="JAD08842.1"/>
    <property type="molecule type" value="Transcribed_RNA"/>
</dbReference>